<gene>
    <name evidence="2" type="ORF">MRATA1EN1_LOCUS5332</name>
</gene>
<sequence length="337" mass="35511">MSADVCGDLGNERAATHKRNSASSLRPLEGHEQSKKGLGRVGLESLRREDSRKPSVYSSECRRESGPKAQTRGAGHAPGARELAGTGGAGPCEAGNRKFSAEATEPLRRAERSPPRAAPLPRPRLRVQIAVAAGLAGPRGLPGPSDHRGLPPAPSAPLPAASSGLRARPAGEGTGRGSVEVGACTSKHPARPAEPQEGGEQEEAAGPEAPHPAATAPRPKLAPRWRLSYLRRPLSAPGRDPERDLERDQGAPPPTSAGAGPGQGEPPAARSCCAASRSARRRGARCRHAAGPEHPGRLGTDRTRVACPARLVLRWSLLCVRALMRNGEWRGKHSWWR</sequence>
<feature type="compositionally biased region" description="Low complexity" evidence="1">
    <location>
        <begin position="265"/>
        <end position="276"/>
    </location>
</feature>
<protein>
    <submittedName>
        <fullName evidence="2">Uncharacterized protein</fullName>
    </submittedName>
</protein>
<accession>A0ABN8Y459</accession>
<feature type="region of interest" description="Disordered" evidence="1">
    <location>
        <begin position="281"/>
        <end position="300"/>
    </location>
</feature>
<feature type="compositionally biased region" description="Basic and acidic residues" evidence="1">
    <location>
        <begin position="290"/>
        <end position="300"/>
    </location>
</feature>
<evidence type="ECO:0000256" key="1">
    <source>
        <dbReference type="SAM" id="MobiDB-lite"/>
    </source>
</evidence>
<feature type="compositionally biased region" description="Low complexity" evidence="1">
    <location>
        <begin position="130"/>
        <end position="144"/>
    </location>
</feature>
<feature type="region of interest" description="Disordered" evidence="1">
    <location>
        <begin position="1"/>
        <end position="276"/>
    </location>
</feature>
<dbReference type="Proteomes" id="UP001176941">
    <property type="component" value="Chromosome 14"/>
</dbReference>
<organism evidence="2 3">
    <name type="scientific">Rangifer tarandus platyrhynchus</name>
    <name type="common">Svalbard reindeer</name>
    <dbReference type="NCBI Taxonomy" id="3082113"/>
    <lineage>
        <taxon>Eukaryota</taxon>
        <taxon>Metazoa</taxon>
        <taxon>Chordata</taxon>
        <taxon>Craniata</taxon>
        <taxon>Vertebrata</taxon>
        <taxon>Euteleostomi</taxon>
        <taxon>Mammalia</taxon>
        <taxon>Eutheria</taxon>
        <taxon>Laurasiatheria</taxon>
        <taxon>Artiodactyla</taxon>
        <taxon>Ruminantia</taxon>
        <taxon>Pecora</taxon>
        <taxon>Cervidae</taxon>
        <taxon>Odocoileinae</taxon>
        <taxon>Rangifer</taxon>
    </lineage>
</organism>
<proteinExistence type="predicted"/>
<keyword evidence="3" id="KW-1185">Reference proteome</keyword>
<feature type="compositionally biased region" description="Basic and acidic residues" evidence="1">
    <location>
        <begin position="239"/>
        <end position="249"/>
    </location>
</feature>
<reference evidence="2" key="1">
    <citation type="submission" date="2023-04" db="EMBL/GenBank/DDBJ databases">
        <authorList>
            <consortium name="ELIXIR-Norway"/>
        </authorList>
    </citation>
    <scope>NUCLEOTIDE SEQUENCE [LARGE SCALE GENOMIC DNA]</scope>
</reference>
<feature type="compositionally biased region" description="Basic and acidic residues" evidence="1">
    <location>
        <begin position="95"/>
        <end position="114"/>
    </location>
</feature>
<feature type="compositionally biased region" description="Low complexity" evidence="1">
    <location>
        <begin position="206"/>
        <end position="217"/>
    </location>
</feature>
<evidence type="ECO:0000313" key="3">
    <source>
        <dbReference type="Proteomes" id="UP001176941"/>
    </source>
</evidence>
<evidence type="ECO:0000313" key="2">
    <source>
        <dbReference type="EMBL" id="CAI9156370.1"/>
    </source>
</evidence>
<dbReference type="EMBL" id="OX459950">
    <property type="protein sequence ID" value="CAI9156370.1"/>
    <property type="molecule type" value="Genomic_DNA"/>
</dbReference>
<feature type="compositionally biased region" description="Low complexity" evidence="1">
    <location>
        <begin position="158"/>
        <end position="167"/>
    </location>
</feature>
<name>A0ABN8Y459_RANTA</name>